<dbReference type="GO" id="GO:0015627">
    <property type="term" value="C:type II protein secretion system complex"/>
    <property type="evidence" value="ECO:0007669"/>
    <property type="project" value="InterPro"/>
</dbReference>
<feature type="transmembrane region" description="Helical" evidence="8">
    <location>
        <begin position="12"/>
        <end position="34"/>
    </location>
</feature>
<evidence type="ECO:0000256" key="5">
    <source>
        <dbReference type="ARBA" id="ARBA00022692"/>
    </source>
</evidence>
<keyword evidence="2" id="KW-1003">Cell membrane</keyword>
<accession>A0A0S7XSY3</accession>
<reference evidence="10 11" key="1">
    <citation type="journal article" date="2015" name="Microbiome">
        <title>Genomic resolution of linkages in carbon, nitrogen, and sulfur cycling among widespread estuary sediment bacteria.</title>
        <authorList>
            <person name="Baker B.J."/>
            <person name="Lazar C.S."/>
            <person name="Teske A.P."/>
            <person name="Dick G.J."/>
        </authorList>
    </citation>
    <scope>NUCLEOTIDE SEQUENCE [LARGE SCALE GENOMIC DNA]</scope>
    <source>
        <strain evidence="10">DG_54_3</strain>
    </source>
</reference>
<gene>
    <name evidence="10" type="ORF">AMJ44_09990</name>
</gene>
<organism evidence="10 11">
    <name type="scientific">candidate division WOR-1 bacterium DG_54_3</name>
    <dbReference type="NCBI Taxonomy" id="1703775"/>
    <lineage>
        <taxon>Bacteria</taxon>
        <taxon>Bacillati</taxon>
        <taxon>Saganbacteria</taxon>
    </lineage>
</organism>
<dbReference type="Pfam" id="PF12019">
    <property type="entry name" value="GspH"/>
    <property type="match status" value="1"/>
</dbReference>
<dbReference type="Proteomes" id="UP000051861">
    <property type="component" value="Unassembled WGS sequence"/>
</dbReference>
<dbReference type="InterPro" id="IPR022346">
    <property type="entry name" value="T2SS_GspH"/>
</dbReference>
<evidence type="ECO:0000313" key="11">
    <source>
        <dbReference type="Proteomes" id="UP000051861"/>
    </source>
</evidence>
<dbReference type="AlphaFoldDB" id="A0A0S7XSY3"/>
<proteinExistence type="predicted"/>
<evidence type="ECO:0000259" key="9">
    <source>
        <dbReference type="Pfam" id="PF12019"/>
    </source>
</evidence>
<sequence length="169" mass="18546">MRTRNNNKGITILEMVIIAVVIGITSTLAIPRFGQVIDKLRLKTAARDMVFSLRLARSYAVSQRHQFGVYFDLESSQYVLFKDLANPGSFTYDAGSDSDMVTKTLPGRAGFGWSSFPNFTVIFKPDGSASSSGLVELYSCSEEGYYGCFTVDVLGSTGRVKLISGYAFQ</sequence>
<dbReference type="Gene3D" id="3.55.40.10">
    <property type="entry name" value="minor pseudopilin epsh domain"/>
    <property type="match status" value="1"/>
</dbReference>
<evidence type="ECO:0000256" key="1">
    <source>
        <dbReference type="ARBA" id="ARBA00004377"/>
    </source>
</evidence>
<evidence type="ECO:0000313" key="10">
    <source>
        <dbReference type="EMBL" id="KPJ65530.1"/>
    </source>
</evidence>
<keyword evidence="5 8" id="KW-0812">Transmembrane</keyword>
<keyword evidence="7 8" id="KW-0472">Membrane</keyword>
<comment type="subcellular location">
    <subcellularLocation>
        <location evidence="1">Cell inner membrane</location>
        <topology evidence="1">Single-pass membrane protein</topology>
    </subcellularLocation>
</comment>
<protein>
    <recommendedName>
        <fullName evidence="9">General secretion pathway GspH domain-containing protein</fullName>
    </recommendedName>
</protein>
<keyword evidence="3" id="KW-0488">Methylation</keyword>
<evidence type="ECO:0000256" key="6">
    <source>
        <dbReference type="ARBA" id="ARBA00022989"/>
    </source>
</evidence>
<evidence type="ECO:0000256" key="2">
    <source>
        <dbReference type="ARBA" id="ARBA00022475"/>
    </source>
</evidence>
<dbReference type="GO" id="GO:0015628">
    <property type="term" value="P:protein secretion by the type II secretion system"/>
    <property type="evidence" value="ECO:0007669"/>
    <property type="project" value="InterPro"/>
</dbReference>
<evidence type="ECO:0000256" key="8">
    <source>
        <dbReference type="SAM" id="Phobius"/>
    </source>
</evidence>
<name>A0A0S7XSY3_UNCSA</name>
<dbReference type="EMBL" id="LIZX01000112">
    <property type="protein sequence ID" value="KPJ65530.1"/>
    <property type="molecule type" value="Genomic_DNA"/>
</dbReference>
<evidence type="ECO:0000256" key="4">
    <source>
        <dbReference type="ARBA" id="ARBA00022519"/>
    </source>
</evidence>
<comment type="caution">
    <text evidence="10">The sequence shown here is derived from an EMBL/GenBank/DDBJ whole genome shotgun (WGS) entry which is preliminary data.</text>
</comment>
<dbReference type="SUPFAM" id="SSF54523">
    <property type="entry name" value="Pili subunits"/>
    <property type="match status" value="1"/>
</dbReference>
<keyword evidence="4" id="KW-0997">Cell inner membrane</keyword>
<evidence type="ECO:0000256" key="3">
    <source>
        <dbReference type="ARBA" id="ARBA00022481"/>
    </source>
</evidence>
<evidence type="ECO:0000256" key="7">
    <source>
        <dbReference type="ARBA" id="ARBA00023136"/>
    </source>
</evidence>
<dbReference type="GO" id="GO:0005886">
    <property type="term" value="C:plasma membrane"/>
    <property type="evidence" value="ECO:0007669"/>
    <property type="project" value="UniProtKB-SubCell"/>
</dbReference>
<feature type="domain" description="General secretion pathway GspH" evidence="9">
    <location>
        <begin position="45"/>
        <end position="152"/>
    </location>
</feature>
<dbReference type="InterPro" id="IPR045584">
    <property type="entry name" value="Pilin-like"/>
</dbReference>
<keyword evidence="6 8" id="KW-1133">Transmembrane helix</keyword>